<feature type="region of interest" description="Disordered" evidence="5">
    <location>
        <begin position="299"/>
        <end position="358"/>
    </location>
</feature>
<feature type="compositionally biased region" description="Low complexity" evidence="5">
    <location>
        <begin position="64"/>
        <end position="81"/>
    </location>
</feature>
<protein>
    <submittedName>
        <fullName evidence="7">WD40-repeat-containing domain protein</fullName>
    </submittedName>
</protein>
<dbReference type="EMBL" id="MCFC01000018">
    <property type="protein sequence ID" value="ORY30794.1"/>
    <property type="molecule type" value="Genomic_DNA"/>
</dbReference>
<dbReference type="InParanoid" id="A0A1Y2B7T3"/>
<dbReference type="PROSITE" id="PS50082">
    <property type="entry name" value="WD_REPEATS_2"/>
    <property type="match status" value="6"/>
</dbReference>
<name>A0A1Y2B7T3_9TREE</name>
<evidence type="ECO:0000259" key="6">
    <source>
        <dbReference type="PROSITE" id="PS50181"/>
    </source>
</evidence>
<dbReference type="PROSITE" id="PS00678">
    <property type="entry name" value="WD_REPEATS_1"/>
    <property type="match status" value="3"/>
</dbReference>
<dbReference type="InterPro" id="IPR019775">
    <property type="entry name" value="WD40_repeat_CS"/>
</dbReference>
<dbReference type="Gene3D" id="1.20.1280.50">
    <property type="match status" value="1"/>
</dbReference>
<feature type="compositionally biased region" description="Basic residues" evidence="5">
    <location>
        <begin position="317"/>
        <end position="328"/>
    </location>
</feature>
<dbReference type="PROSITE" id="PS50294">
    <property type="entry name" value="WD_REPEATS_REGION"/>
    <property type="match status" value="4"/>
</dbReference>
<feature type="repeat" description="WD" evidence="4">
    <location>
        <begin position="674"/>
        <end position="713"/>
    </location>
</feature>
<comment type="caution">
    <text evidence="7">The sequence shown here is derived from an EMBL/GenBank/DDBJ whole genome shotgun (WGS) entry which is preliminary data.</text>
</comment>
<keyword evidence="1 4" id="KW-0853">WD repeat</keyword>
<feature type="compositionally biased region" description="Low complexity" evidence="5">
    <location>
        <begin position="32"/>
        <end position="52"/>
    </location>
</feature>
<evidence type="ECO:0000256" key="3">
    <source>
        <dbReference type="ARBA" id="ARBA00022786"/>
    </source>
</evidence>
<dbReference type="PROSITE" id="PS50181">
    <property type="entry name" value="FBOX"/>
    <property type="match status" value="1"/>
</dbReference>
<keyword evidence="2" id="KW-0677">Repeat</keyword>
<feature type="compositionally biased region" description="Gly residues" evidence="5">
    <location>
        <begin position="299"/>
        <end position="308"/>
    </location>
</feature>
<feature type="domain" description="F-box" evidence="6">
    <location>
        <begin position="184"/>
        <end position="231"/>
    </location>
</feature>
<reference evidence="7 8" key="1">
    <citation type="submission" date="2016-07" db="EMBL/GenBank/DDBJ databases">
        <title>Pervasive Adenine N6-methylation of Active Genes in Fungi.</title>
        <authorList>
            <consortium name="DOE Joint Genome Institute"/>
            <person name="Mondo S.J."/>
            <person name="Dannebaum R.O."/>
            <person name="Kuo R.C."/>
            <person name="Labutti K."/>
            <person name="Haridas S."/>
            <person name="Kuo A."/>
            <person name="Salamov A."/>
            <person name="Ahrendt S.R."/>
            <person name="Lipzen A."/>
            <person name="Sullivan W."/>
            <person name="Andreopoulos W.B."/>
            <person name="Clum A."/>
            <person name="Lindquist E."/>
            <person name="Daum C."/>
            <person name="Ramamoorthy G.K."/>
            <person name="Gryganskyi A."/>
            <person name="Culley D."/>
            <person name="Magnuson J.K."/>
            <person name="James T.Y."/>
            <person name="O'Malley M.A."/>
            <person name="Stajich J.E."/>
            <person name="Spatafora J.W."/>
            <person name="Visel A."/>
            <person name="Grigoriev I.V."/>
        </authorList>
    </citation>
    <scope>NUCLEOTIDE SEQUENCE [LARGE SCALE GENOMIC DNA]</scope>
    <source>
        <strain evidence="7 8">68-887.2</strain>
    </source>
</reference>
<gene>
    <name evidence="7" type="ORF">BCR39DRAFT_105698</name>
</gene>
<dbReference type="CDD" id="cd00200">
    <property type="entry name" value="WD40"/>
    <property type="match status" value="1"/>
</dbReference>
<feature type="region of interest" description="Disordered" evidence="5">
    <location>
        <begin position="1"/>
        <end position="122"/>
    </location>
</feature>
<dbReference type="OrthoDB" id="190105at2759"/>
<dbReference type="SUPFAM" id="SSF81383">
    <property type="entry name" value="F-box domain"/>
    <property type="match status" value="1"/>
</dbReference>
<feature type="repeat" description="WD" evidence="4">
    <location>
        <begin position="714"/>
        <end position="753"/>
    </location>
</feature>
<feature type="repeat" description="WD" evidence="4">
    <location>
        <begin position="754"/>
        <end position="793"/>
    </location>
</feature>
<dbReference type="Pfam" id="PF12937">
    <property type="entry name" value="F-box-like"/>
    <property type="match status" value="1"/>
</dbReference>
<dbReference type="STRING" id="71784.A0A1Y2B7T3"/>
<dbReference type="InterPro" id="IPR001810">
    <property type="entry name" value="F-box_dom"/>
</dbReference>
<evidence type="ECO:0000256" key="4">
    <source>
        <dbReference type="PROSITE-ProRule" id="PRU00221"/>
    </source>
</evidence>
<dbReference type="InterPro" id="IPR001680">
    <property type="entry name" value="WD40_rpt"/>
</dbReference>
<evidence type="ECO:0000313" key="7">
    <source>
        <dbReference type="EMBL" id="ORY30794.1"/>
    </source>
</evidence>
<dbReference type="PRINTS" id="PR00320">
    <property type="entry name" value="GPROTEINBRPT"/>
</dbReference>
<feature type="repeat" description="WD" evidence="4">
    <location>
        <begin position="634"/>
        <end position="673"/>
    </location>
</feature>
<evidence type="ECO:0000256" key="2">
    <source>
        <dbReference type="ARBA" id="ARBA00022737"/>
    </source>
</evidence>
<evidence type="ECO:0000256" key="1">
    <source>
        <dbReference type="ARBA" id="ARBA00022574"/>
    </source>
</evidence>
<dbReference type="Proteomes" id="UP000193986">
    <property type="component" value="Unassembled WGS sequence"/>
</dbReference>
<dbReference type="SMART" id="SM00256">
    <property type="entry name" value="FBOX"/>
    <property type="match status" value="1"/>
</dbReference>
<sequence length="841" mass="91073">MSWPQDMPPSPPPTSTPPVPNHMHTTSPVRQTLTSATRALSSLSLSLKLPPHGQHDPPTPPTSSTPLPSGSGGPNANAGAGVMTPAPSPRLGRRPGGREDEDEVEEAGWGSETLNMRDRAGKGKEVEGVADFQSQGDQAPTALLNAFTSLPPSQRFAFLSLLVGELRMPEALVVSRNIEPRLKRDFLRELPIELALHCLSFVDDARTLSRASQVSKHWSNLLQDEQTWKDMMHRHSFTAPIRSPFLPHSTMSRSRPLGTNYRMYAPPSLGQMQLQMQQQGMINWSMALQMAQSGQIGAGMGMNMGGIPGPTEPMGSARRRSSPKKRSRRDRDKDAASGSSSFSMREGGSKPETDQATSFKEQFRHAYLTESNWLNAGRMLASHTSQDDGVVTTLSVTSRYIVIGMANAKIHIFDANTGAFRRSLIGHELGVWALVVIIPQPPAAASEAAPASTSSSSKHRFHGLSFDEIEPSRLPRAPTQYRDDGQSRRASFNGGMGPADMSAPTGSNTYAYGYGISRPNTALGFGARLGDSGRRIPADSGFGLGTRMRSSDVCGSARGWGGGETRNLVVSGGCDKELKVWDGDTGRCIYSLRGHTSTIRCVKVLDQRPIAISGSRDCTLRVWDIERGVCLHVLAGHSASVRCIEIAGNVVVSGSYDYVCRVWDVDSGRCIHALVGHYQEIYAVAFDGERIVTGSLDSTIRVWSAKTGECLAVLQGHTSLIGQVQLTGDRLVTGGSDGRVIIFNLATLSCVHRLCAHDNSVTCLQFDDRFIVSGGNDGRVKLWDVRTGMFIRELTQPCDAVWRVSFKDDRCAVLCQRGGSTKLEVISFRAGEEGGWPMVAA</sequence>
<dbReference type="InterPro" id="IPR015943">
    <property type="entry name" value="WD40/YVTN_repeat-like_dom_sf"/>
</dbReference>
<dbReference type="SUPFAM" id="SSF50978">
    <property type="entry name" value="WD40 repeat-like"/>
    <property type="match status" value="1"/>
</dbReference>
<accession>A0A1Y2B7T3</accession>
<feature type="repeat" description="WD" evidence="4">
    <location>
        <begin position="567"/>
        <end position="591"/>
    </location>
</feature>
<evidence type="ECO:0000256" key="5">
    <source>
        <dbReference type="SAM" id="MobiDB-lite"/>
    </source>
</evidence>
<dbReference type="Gene3D" id="2.130.10.10">
    <property type="entry name" value="YVTN repeat-like/Quinoprotein amine dehydrogenase"/>
    <property type="match status" value="2"/>
</dbReference>
<proteinExistence type="predicted"/>
<organism evidence="7 8">
    <name type="scientific">Naematelia encephala</name>
    <dbReference type="NCBI Taxonomy" id="71784"/>
    <lineage>
        <taxon>Eukaryota</taxon>
        <taxon>Fungi</taxon>
        <taxon>Dikarya</taxon>
        <taxon>Basidiomycota</taxon>
        <taxon>Agaricomycotina</taxon>
        <taxon>Tremellomycetes</taxon>
        <taxon>Tremellales</taxon>
        <taxon>Naemateliaceae</taxon>
        <taxon>Naematelia</taxon>
    </lineage>
</organism>
<dbReference type="SMART" id="SM00320">
    <property type="entry name" value="WD40"/>
    <property type="match status" value="6"/>
</dbReference>
<keyword evidence="8" id="KW-1185">Reference proteome</keyword>
<evidence type="ECO:0000313" key="8">
    <source>
        <dbReference type="Proteomes" id="UP000193986"/>
    </source>
</evidence>
<dbReference type="Pfam" id="PF00400">
    <property type="entry name" value="WD40"/>
    <property type="match status" value="5"/>
</dbReference>
<dbReference type="InterPro" id="IPR036322">
    <property type="entry name" value="WD40_repeat_dom_sf"/>
</dbReference>
<dbReference type="InterPro" id="IPR051075">
    <property type="entry name" value="SCF_subunit_WD-repeat"/>
</dbReference>
<feature type="region of interest" description="Disordered" evidence="5">
    <location>
        <begin position="446"/>
        <end position="501"/>
    </location>
</feature>
<dbReference type="AlphaFoldDB" id="A0A1Y2B7T3"/>
<dbReference type="PANTHER" id="PTHR19872">
    <property type="entry name" value="UBIQUITIN LIGASE SPECIFICITY FACTOR/HREP PROTEIN"/>
    <property type="match status" value="1"/>
</dbReference>
<dbReference type="PANTHER" id="PTHR19872:SF9">
    <property type="entry name" value="UBIQUITIN-BINDING SDF UBIQUITIN LIGASE COMPLEX SUBUNIT"/>
    <property type="match status" value="1"/>
</dbReference>
<dbReference type="InterPro" id="IPR020472">
    <property type="entry name" value="WD40_PAC1"/>
</dbReference>
<dbReference type="InterPro" id="IPR036047">
    <property type="entry name" value="F-box-like_dom_sf"/>
</dbReference>
<feature type="repeat" description="WD" evidence="4">
    <location>
        <begin position="592"/>
        <end position="633"/>
    </location>
</feature>
<feature type="compositionally biased region" description="Low complexity" evidence="5">
    <location>
        <begin position="446"/>
        <end position="456"/>
    </location>
</feature>
<feature type="compositionally biased region" description="Pro residues" evidence="5">
    <location>
        <begin position="1"/>
        <end position="20"/>
    </location>
</feature>
<keyword evidence="3" id="KW-0833">Ubl conjugation pathway</keyword>